<accession>X0W3G8</accession>
<protein>
    <recommendedName>
        <fullName evidence="2">NAD-dependent epimerase/dehydratase domain-containing protein</fullName>
    </recommendedName>
</protein>
<evidence type="ECO:0000256" key="1">
    <source>
        <dbReference type="ARBA" id="ARBA00007637"/>
    </source>
</evidence>
<gene>
    <name evidence="3" type="ORF">S01H1_58382</name>
</gene>
<sequence>LSSGEKKYIKHHLTRDYFTFIDADLLDLEQVKKEIQDHDVVFHIAANPFVRLGETQTDLDLKQGAIVTYNILEGMRLNGIKKIVFSSSSVVYGETLPIFLPETYGPTLPISFYGAGKLASEGLVSAFCGTLDFQAWIYRFANVVGSRGTHGVIIDFIDKLRKNPKELEILGDGKQQKPYLHVSDCVDGMIFGFEHSHEPLNLFNLSCDTDTTVTRIAEMVVEEMGLHDVEFKYTGGKRGWKGDVPRFQLDAKKINA</sequence>
<feature type="non-terminal residue" evidence="3">
    <location>
        <position position="1"/>
    </location>
</feature>
<dbReference type="InterPro" id="IPR001509">
    <property type="entry name" value="Epimerase_deHydtase"/>
</dbReference>
<feature type="non-terminal residue" evidence="3">
    <location>
        <position position="256"/>
    </location>
</feature>
<dbReference type="Gene3D" id="3.90.25.10">
    <property type="entry name" value="UDP-galactose 4-epimerase, domain 1"/>
    <property type="match status" value="1"/>
</dbReference>
<name>X0W3G8_9ZZZZ</name>
<evidence type="ECO:0000259" key="2">
    <source>
        <dbReference type="Pfam" id="PF01370"/>
    </source>
</evidence>
<dbReference type="Pfam" id="PF01370">
    <property type="entry name" value="Epimerase"/>
    <property type="match status" value="1"/>
</dbReference>
<organism evidence="3">
    <name type="scientific">marine sediment metagenome</name>
    <dbReference type="NCBI Taxonomy" id="412755"/>
    <lineage>
        <taxon>unclassified sequences</taxon>
        <taxon>metagenomes</taxon>
        <taxon>ecological metagenomes</taxon>
    </lineage>
</organism>
<dbReference type="Gene3D" id="3.40.50.720">
    <property type="entry name" value="NAD(P)-binding Rossmann-like Domain"/>
    <property type="match status" value="1"/>
</dbReference>
<reference evidence="3" key="1">
    <citation type="journal article" date="2014" name="Front. Microbiol.">
        <title>High frequency of phylogenetically diverse reductive dehalogenase-homologous genes in deep subseafloor sedimentary metagenomes.</title>
        <authorList>
            <person name="Kawai M."/>
            <person name="Futagami T."/>
            <person name="Toyoda A."/>
            <person name="Takaki Y."/>
            <person name="Nishi S."/>
            <person name="Hori S."/>
            <person name="Arai W."/>
            <person name="Tsubouchi T."/>
            <person name="Morono Y."/>
            <person name="Uchiyama I."/>
            <person name="Ito T."/>
            <person name="Fujiyama A."/>
            <person name="Inagaki F."/>
            <person name="Takami H."/>
        </authorList>
    </citation>
    <scope>NUCLEOTIDE SEQUENCE</scope>
    <source>
        <strain evidence="3">Expedition CK06-06</strain>
    </source>
</reference>
<dbReference type="AlphaFoldDB" id="X0W3G8"/>
<feature type="domain" description="NAD-dependent epimerase/dehydratase" evidence="2">
    <location>
        <begin position="10"/>
        <end position="197"/>
    </location>
</feature>
<comment type="caution">
    <text evidence="3">The sequence shown here is derived from an EMBL/GenBank/DDBJ whole genome shotgun (WGS) entry which is preliminary data.</text>
</comment>
<dbReference type="EMBL" id="BARS01038136">
    <property type="protein sequence ID" value="GAG19163.1"/>
    <property type="molecule type" value="Genomic_DNA"/>
</dbReference>
<dbReference type="SUPFAM" id="SSF51735">
    <property type="entry name" value="NAD(P)-binding Rossmann-fold domains"/>
    <property type="match status" value="1"/>
</dbReference>
<proteinExistence type="inferred from homology"/>
<evidence type="ECO:0000313" key="3">
    <source>
        <dbReference type="EMBL" id="GAG19163.1"/>
    </source>
</evidence>
<comment type="similarity">
    <text evidence="1">Belongs to the NAD(P)-dependent epimerase/dehydratase family.</text>
</comment>
<dbReference type="PANTHER" id="PTHR43725:SF53">
    <property type="entry name" value="UDP-ARABINOSE 4-EPIMERASE 1"/>
    <property type="match status" value="1"/>
</dbReference>
<dbReference type="InterPro" id="IPR036291">
    <property type="entry name" value="NAD(P)-bd_dom_sf"/>
</dbReference>
<dbReference type="PANTHER" id="PTHR43725">
    <property type="entry name" value="UDP-GLUCOSE 4-EPIMERASE"/>
    <property type="match status" value="1"/>
</dbReference>